<feature type="transmembrane region" description="Helical" evidence="7">
    <location>
        <begin position="30"/>
        <end position="49"/>
    </location>
</feature>
<comment type="similarity">
    <text evidence="2">Belongs to the GRP transporter (TC 2.A.7.5) family.</text>
</comment>
<dbReference type="KEGG" id="csr:Cspa_c22250"/>
<feature type="transmembrane region" description="Helical" evidence="7">
    <location>
        <begin position="270"/>
        <end position="287"/>
    </location>
</feature>
<name>M1LSM1_9CLOT</name>
<feature type="transmembrane region" description="Helical" evidence="7">
    <location>
        <begin position="117"/>
        <end position="138"/>
    </location>
</feature>
<reference evidence="8 9" key="1">
    <citation type="submission" date="2013-02" db="EMBL/GenBank/DDBJ databases">
        <title>Genome sequence of Clostridium saccharoperbutylacetonicum N1-4(HMT).</title>
        <authorList>
            <person name="Poehlein A."/>
            <person name="Daniel R."/>
        </authorList>
    </citation>
    <scope>NUCLEOTIDE SEQUENCE [LARGE SCALE GENOMIC DNA]</scope>
    <source>
        <strain evidence="9">N1-4(HMT)</strain>
    </source>
</reference>
<protein>
    <submittedName>
        <fullName evidence="8">DMT superfamily glucose uptake protein</fullName>
    </submittedName>
</protein>
<keyword evidence="6 7" id="KW-0472">Membrane</keyword>
<dbReference type="EMBL" id="CP004121">
    <property type="protein sequence ID" value="AGF55990.1"/>
    <property type="molecule type" value="Genomic_DNA"/>
</dbReference>
<feature type="transmembrane region" description="Helical" evidence="7">
    <location>
        <begin position="237"/>
        <end position="258"/>
    </location>
</feature>
<evidence type="ECO:0000256" key="6">
    <source>
        <dbReference type="ARBA" id="ARBA00023136"/>
    </source>
</evidence>
<feature type="transmembrane region" description="Helical" evidence="7">
    <location>
        <begin position="180"/>
        <end position="198"/>
    </location>
</feature>
<dbReference type="Pfam" id="PF06800">
    <property type="entry name" value="Sugar_transport"/>
    <property type="match status" value="1"/>
</dbReference>
<keyword evidence="3" id="KW-0762">Sugar transport</keyword>
<evidence type="ECO:0000256" key="5">
    <source>
        <dbReference type="ARBA" id="ARBA00022989"/>
    </source>
</evidence>
<keyword evidence="9" id="KW-1185">Reference proteome</keyword>
<dbReference type="CDD" id="cd23110">
    <property type="entry name" value="GRP"/>
    <property type="match status" value="1"/>
</dbReference>
<dbReference type="PATRIC" id="fig|931276.5.peg.2224"/>
<dbReference type="RefSeq" id="WP_015392309.1">
    <property type="nucleotide sequence ID" value="NC_020291.1"/>
</dbReference>
<feature type="transmembrane region" description="Helical" evidence="7">
    <location>
        <begin position="56"/>
        <end position="74"/>
    </location>
</feature>
<dbReference type="InterPro" id="IPR037185">
    <property type="entry name" value="EmrE-like"/>
</dbReference>
<evidence type="ECO:0000256" key="3">
    <source>
        <dbReference type="ARBA" id="ARBA00022597"/>
    </source>
</evidence>
<evidence type="ECO:0000313" key="9">
    <source>
        <dbReference type="Proteomes" id="UP000011728"/>
    </source>
</evidence>
<dbReference type="HOGENOM" id="CLU_076024_0_0_9"/>
<proteinExistence type="inferred from homology"/>
<dbReference type="PANTHER" id="PTHR16119:SF17">
    <property type="entry name" value="TRANSMEMBRANE PROTEIN 144"/>
    <property type="match status" value="1"/>
</dbReference>
<dbReference type="GO" id="GO:0015144">
    <property type="term" value="F:carbohydrate transmembrane transporter activity"/>
    <property type="evidence" value="ECO:0007669"/>
    <property type="project" value="InterPro"/>
</dbReference>
<evidence type="ECO:0000256" key="2">
    <source>
        <dbReference type="ARBA" id="ARBA00006117"/>
    </source>
</evidence>
<dbReference type="Gene3D" id="1.10.3730.20">
    <property type="match status" value="1"/>
</dbReference>
<evidence type="ECO:0000256" key="1">
    <source>
        <dbReference type="ARBA" id="ARBA00004141"/>
    </source>
</evidence>
<accession>M1LSM1</accession>
<organism evidence="8 9">
    <name type="scientific">Clostridium saccharoperbutylacetonicum N1-4(HMT)</name>
    <dbReference type="NCBI Taxonomy" id="931276"/>
    <lineage>
        <taxon>Bacteria</taxon>
        <taxon>Bacillati</taxon>
        <taxon>Bacillota</taxon>
        <taxon>Clostridia</taxon>
        <taxon>Eubacteriales</taxon>
        <taxon>Clostridiaceae</taxon>
        <taxon>Clostridium</taxon>
    </lineage>
</organism>
<dbReference type="InterPro" id="IPR010651">
    <property type="entry name" value="Sugar_transport"/>
</dbReference>
<evidence type="ECO:0000256" key="4">
    <source>
        <dbReference type="ARBA" id="ARBA00022692"/>
    </source>
</evidence>
<gene>
    <name evidence="8" type="ORF">Cspa_c22250</name>
</gene>
<dbReference type="Proteomes" id="UP000011728">
    <property type="component" value="Chromosome"/>
</dbReference>
<dbReference type="SUPFAM" id="SSF103481">
    <property type="entry name" value="Multidrug resistance efflux transporter EmrE"/>
    <property type="match status" value="1"/>
</dbReference>
<comment type="subcellular location">
    <subcellularLocation>
        <location evidence="1">Membrane</location>
        <topology evidence="1">Multi-pass membrane protein</topology>
    </subcellularLocation>
</comment>
<evidence type="ECO:0000313" key="8">
    <source>
        <dbReference type="EMBL" id="AGF55990.1"/>
    </source>
</evidence>
<dbReference type="OrthoDB" id="1452595at2"/>
<feature type="transmembrane region" description="Helical" evidence="7">
    <location>
        <begin position="150"/>
        <end position="168"/>
    </location>
</feature>
<feature type="transmembrane region" description="Helical" evidence="7">
    <location>
        <begin position="210"/>
        <end position="231"/>
    </location>
</feature>
<dbReference type="AlphaFoldDB" id="M1LSM1"/>
<keyword evidence="5 7" id="KW-1133">Transmembrane helix</keyword>
<dbReference type="GO" id="GO:0016020">
    <property type="term" value="C:membrane"/>
    <property type="evidence" value="ECO:0007669"/>
    <property type="project" value="UniProtKB-SubCell"/>
</dbReference>
<keyword evidence="3" id="KW-0813">Transport</keyword>
<dbReference type="PANTHER" id="PTHR16119">
    <property type="entry name" value="TRANSMEMBRANE PROTEIN 144"/>
    <property type="match status" value="1"/>
</dbReference>
<sequence>MSVIIYLLPALGWGLMPVFASKAGGTPKQQLLGTTIIAFLVGLVFSIIAKPTYTGQAFMISCMSGVFWTFGQLFQFKALKEAPVSKGMPVSNGTQLLFTTLVSGVILGEWASGKQTIFSLIALGLIIFAIWLLANEGANKQASDSKSGSKGWIISMIISSLFLTGYVTTNAYFKISSFEIFFPQSLGMIGTASIMYIISNKEEKAGFKNAIRNCVTGLSWSIANISIFFTASRLGVGLSYTISQLCVFVSIFAGIIILGEKKTLGEKKRISLGVIIFLFSIVVLSIYK</sequence>
<evidence type="ECO:0000256" key="7">
    <source>
        <dbReference type="SAM" id="Phobius"/>
    </source>
</evidence>
<keyword evidence="4 7" id="KW-0812">Transmembrane</keyword>
<dbReference type="eggNOG" id="COG4975">
    <property type="taxonomic scope" value="Bacteria"/>
</dbReference>
<dbReference type="STRING" id="36745.CLSAP_20450"/>